<dbReference type="PROSITE" id="PS50110">
    <property type="entry name" value="RESPONSE_REGULATORY"/>
    <property type="match status" value="2"/>
</dbReference>
<dbReference type="Gene3D" id="3.30.450.20">
    <property type="entry name" value="PAS domain"/>
    <property type="match status" value="3"/>
</dbReference>
<keyword evidence="8" id="KW-0067">ATP-binding</keyword>
<evidence type="ECO:0000256" key="6">
    <source>
        <dbReference type="ARBA" id="ARBA00022692"/>
    </source>
</evidence>
<dbReference type="InterPro" id="IPR036890">
    <property type="entry name" value="HATPase_C_sf"/>
</dbReference>
<evidence type="ECO:0000256" key="15">
    <source>
        <dbReference type="SAM" id="Phobius"/>
    </source>
</evidence>
<evidence type="ECO:0000259" key="20">
    <source>
        <dbReference type="PROSITE" id="PS50894"/>
    </source>
</evidence>
<evidence type="ECO:0000256" key="1">
    <source>
        <dbReference type="ARBA" id="ARBA00000085"/>
    </source>
</evidence>
<feature type="domain" description="PAS" evidence="18">
    <location>
        <begin position="555"/>
        <end position="634"/>
    </location>
</feature>
<evidence type="ECO:0000256" key="11">
    <source>
        <dbReference type="ARBA" id="ARBA00023136"/>
    </source>
</evidence>
<dbReference type="InterPro" id="IPR003661">
    <property type="entry name" value="HisK_dim/P_dom"/>
</dbReference>
<dbReference type="SMART" id="SM00073">
    <property type="entry name" value="HPT"/>
    <property type="match status" value="1"/>
</dbReference>
<dbReference type="SUPFAM" id="SSF47226">
    <property type="entry name" value="Histidine-containing phosphotransfer domain, HPT domain"/>
    <property type="match status" value="1"/>
</dbReference>
<dbReference type="CDD" id="cd00088">
    <property type="entry name" value="HPT"/>
    <property type="match status" value="1"/>
</dbReference>
<feature type="coiled-coil region" evidence="14">
    <location>
        <begin position="1467"/>
        <end position="1530"/>
    </location>
</feature>
<dbReference type="PROSITE" id="PS50894">
    <property type="entry name" value="HPT"/>
    <property type="match status" value="1"/>
</dbReference>
<evidence type="ECO:0000256" key="2">
    <source>
        <dbReference type="ARBA" id="ARBA00004651"/>
    </source>
</evidence>
<evidence type="ECO:0000259" key="17">
    <source>
        <dbReference type="PROSITE" id="PS50110"/>
    </source>
</evidence>
<feature type="transmembrane region" description="Helical" evidence="15">
    <location>
        <begin position="7"/>
        <end position="24"/>
    </location>
</feature>
<feature type="domain" description="PAC" evidence="19">
    <location>
        <begin position="502"/>
        <end position="554"/>
    </location>
</feature>
<evidence type="ECO:0000259" key="19">
    <source>
        <dbReference type="PROSITE" id="PS50113"/>
    </source>
</evidence>
<evidence type="ECO:0000256" key="5">
    <source>
        <dbReference type="ARBA" id="ARBA00022553"/>
    </source>
</evidence>
<dbReference type="CDD" id="cd00082">
    <property type="entry name" value="HisKA"/>
    <property type="match status" value="1"/>
</dbReference>
<comment type="subcellular location">
    <subcellularLocation>
        <location evidence="2">Cell membrane</location>
        <topology evidence="2">Multi-pass membrane protein</topology>
    </subcellularLocation>
</comment>
<dbReference type="CDD" id="cd17546">
    <property type="entry name" value="REC_hyHK_CKI1_RcsC-like"/>
    <property type="match status" value="2"/>
</dbReference>
<feature type="domain" description="Response regulatory" evidence="17">
    <location>
        <begin position="1086"/>
        <end position="1205"/>
    </location>
</feature>
<evidence type="ECO:0000259" key="18">
    <source>
        <dbReference type="PROSITE" id="PS50112"/>
    </source>
</evidence>
<dbReference type="InterPro" id="IPR000700">
    <property type="entry name" value="PAS-assoc_C"/>
</dbReference>
<evidence type="ECO:0000256" key="13">
    <source>
        <dbReference type="PROSITE-ProRule" id="PRU00169"/>
    </source>
</evidence>
<dbReference type="SUPFAM" id="SSF55785">
    <property type="entry name" value="PYP-like sensor domain (PAS domain)"/>
    <property type="match status" value="3"/>
</dbReference>
<protein>
    <recommendedName>
        <fullName evidence="3">histidine kinase</fullName>
        <ecNumber evidence="3">2.7.13.3</ecNumber>
    </recommendedName>
</protein>
<feature type="domain" description="PAC" evidence="19">
    <location>
        <begin position="776"/>
        <end position="829"/>
    </location>
</feature>
<dbReference type="PROSITE" id="PS50113">
    <property type="entry name" value="PAC"/>
    <property type="match status" value="3"/>
</dbReference>
<dbReference type="SMART" id="SM00086">
    <property type="entry name" value="PAC"/>
    <property type="match status" value="2"/>
</dbReference>
<dbReference type="NCBIfam" id="TIGR00229">
    <property type="entry name" value="sensory_box"/>
    <property type="match status" value="2"/>
</dbReference>
<evidence type="ECO:0000256" key="9">
    <source>
        <dbReference type="ARBA" id="ARBA00022989"/>
    </source>
</evidence>
<proteinExistence type="predicted"/>
<sequence>MDKLLQIALLVVMLLALCVVFWRLRLLTIKDKEKFSGYARYGRLAGAGVIIFVTIIFLIAKIGLIVADKNDREKSGQSLLGVVDVADAAIEAWVSGWEDRILSVAFNPILHSHVEDLLHAPRDRESLLLDSDVEWARSAYFRYSKPFGTMGFFIIAPDGINLASNRDANLGLINIVQTKYPELLASAFNGEIVITPPMHSDVELETPDGSFNKNTPTMFVMSPIEFVNGTIPAVLALRINPYKEFSKLTSSAHVGETGDSYFVDDRGRLLTESRFNSKLVDLGLLKKGQTSVLNLISQIPKSSYEAAGISPSSSDQIYLTESAKQIRDHLDGEDFTGYIDFKGDKVIGAWRWSDKYGFGIVSELTLKEARKNYTSFQRIVYSMFAVVVLLVCIIFMGSVWVGRRIHEQLKAVNEKLEDRVNTRTLELQERETRLWDLYEHSPVAYASLDIEGNFIKHNLAFAQLTGREREDFSHLKFNDVIKHSEEFTQELLDHVLSGEVTSDIRVELFRDDKQKKFASMTVISKLDEQGKLEDIRLSLLDVTQRELVRKELKYNQAQFSSMVSNIQGAVFRYRLSKDWRTSEMLYTSPKMAQITGYEIEFFLGGSPKVNLFDLIHPADVDEFNLQMESSRLDGSSLRADVRIINASNVERYVQFRALFSVNASGSAEYLDVSIFDITEQKSSELKLHESEERLDVASSSAQLGMWDSFPLEGKVLINHVCVTMLGYEMGDLCISNDKWSELKSGNKTWLGLIHPDDRELYTELIEAHITGDEEIYRQELRLLNHSGQYEWMLSVGKVFERDNQGRAIRISGINVNIDAAKQLEKELELSKQKADSANRAKSDFLANMSHEIRTPMNAIIGMSHLALETDLDRKQRNYIDKVNRSAESLLGIINDILDFSKIEAGKLDIEKIDFSLEDVLEDVSDLVGFKAKDKGIELLFNTESTLPSYFNGDPLRLSQVLTNLSNNAIKFTEQGEVQIKVYAHSTNQANIELAFEISDTGIGMSKEQQLKLFKAFSQADSSTTRKHGGTGLGLVISQNLVELMGGVISFESEEGVGSCFKFILPLTPASALETPEFDKVSLENIHVLVVDDNANAREIFANMLEGHGISYSLAANGQQAMALLEQKGASYQVVLLDWKMPGMSGVDTARAIQESLLIAEKPKVLMVTAYGREELINLSQGVNFSGVLTKPITSSHLLNTILESLGREVNKRSKSSAKEMMYRAALKQLAGAHILIAEDNDLNRELIVDLLSNNQITSVVAVNGLEAIDCLRKESFDGVLMDCQMPVMDGYTATKKIREIEGLSALPIIAMTANAMAGDREKAIGCGMTDHISKPINVQNTFITMANSIKPEHPVRVQDDIAVNVNREHGSDIEMFQFKSIDAKSGLERTQGDGALYRKVLKRFNGSTDSFESDLMQALAQADLIAAERVVHTLKGVAGTIGATDLATEAVHLESCVKQHSTADTEMVALNAQLEKVKAQLVEVRSELAGYFDGFSEAEASQSSEDNLSEGEVRDKLNRLDTMLENYEAEVGDFIFDELYFLKGGSLDKAFNELSKQIENYDFEAARAVVASMLSSLNEKLD</sequence>
<comment type="catalytic activity">
    <reaction evidence="1">
        <text>ATP + protein L-histidine = ADP + protein N-phospho-L-histidine.</text>
        <dbReference type="EC" id="2.7.13.3"/>
    </reaction>
</comment>
<keyword evidence="5 13" id="KW-0597">Phosphoprotein</keyword>
<keyword evidence="6 15" id="KW-0812">Transmembrane</keyword>
<gene>
    <name evidence="21" type="ORF">K0625_21850</name>
</gene>
<evidence type="ECO:0000256" key="8">
    <source>
        <dbReference type="ARBA" id="ARBA00022840"/>
    </source>
</evidence>
<dbReference type="PROSITE" id="PS50109">
    <property type="entry name" value="HIS_KIN"/>
    <property type="match status" value="1"/>
</dbReference>
<dbReference type="CDD" id="cd00130">
    <property type="entry name" value="PAS"/>
    <property type="match status" value="3"/>
</dbReference>
<evidence type="ECO:0000256" key="7">
    <source>
        <dbReference type="ARBA" id="ARBA00022741"/>
    </source>
</evidence>
<feature type="modified residue" description="Phosphohistidine" evidence="12">
    <location>
        <position position="1432"/>
    </location>
</feature>
<keyword evidence="11 15" id="KW-0472">Membrane</keyword>
<dbReference type="SUPFAM" id="SSF52172">
    <property type="entry name" value="CheY-like"/>
    <property type="match status" value="2"/>
</dbReference>
<feature type="transmembrane region" description="Helical" evidence="15">
    <location>
        <begin position="44"/>
        <end position="67"/>
    </location>
</feature>
<dbReference type="PANTHER" id="PTHR45339:SF1">
    <property type="entry name" value="HYBRID SIGNAL TRANSDUCTION HISTIDINE KINASE J"/>
    <property type="match status" value="1"/>
</dbReference>
<comment type="caution">
    <text evidence="21">The sequence shown here is derived from an EMBL/GenBank/DDBJ whole genome shotgun (WGS) entry which is preliminary data.</text>
</comment>
<dbReference type="CDD" id="cd18773">
    <property type="entry name" value="PDC1_HK_sensor"/>
    <property type="match status" value="1"/>
</dbReference>
<organism evidence="21 22">
    <name type="scientific">Shewanella nanhaiensis</name>
    <dbReference type="NCBI Taxonomy" id="2864872"/>
    <lineage>
        <taxon>Bacteria</taxon>
        <taxon>Pseudomonadati</taxon>
        <taxon>Pseudomonadota</taxon>
        <taxon>Gammaproteobacteria</taxon>
        <taxon>Alteromonadales</taxon>
        <taxon>Shewanellaceae</taxon>
        <taxon>Shewanella</taxon>
    </lineage>
</organism>
<dbReference type="InterPro" id="IPR013655">
    <property type="entry name" value="PAS_fold_3"/>
</dbReference>
<feature type="transmembrane region" description="Helical" evidence="15">
    <location>
        <begin position="379"/>
        <end position="401"/>
    </location>
</feature>
<evidence type="ECO:0000256" key="12">
    <source>
        <dbReference type="PROSITE-ProRule" id="PRU00110"/>
    </source>
</evidence>
<dbReference type="SUPFAM" id="SSF47384">
    <property type="entry name" value="Homodimeric domain of signal transducing histidine kinase"/>
    <property type="match status" value="1"/>
</dbReference>
<dbReference type="CDD" id="cd16922">
    <property type="entry name" value="HATPase_EvgS-ArcB-TorS-like"/>
    <property type="match status" value="1"/>
</dbReference>
<keyword evidence="4" id="KW-1003">Cell membrane</keyword>
<reference evidence="21 22" key="1">
    <citation type="submission" date="2021-07" db="EMBL/GenBank/DDBJ databases">
        <title>Shewanella sp. nov, isolated from SCS.</title>
        <authorList>
            <person name="Cao W.R."/>
        </authorList>
    </citation>
    <scope>NUCLEOTIDE SEQUENCE [LARGE SCALE GENOMIC DNA]</scope>
    <source>
        <strain evidence="21 22">NR704-98</strain>
    </source>
</reference>
<dbReference type="SMART" id="SM00388">
    <property type="entry name" value="HisKA"/>
    <property type="match status" value="1"/>
</dbReference>
<keyword evidence="14" id="KW-0175">Coiled coil</keyword>
<dbReference type="Pfam" id="PF00512">
    <property type="entry name" value="HisKA"/>
    <property type="match status" value="1"/>
</dbReference>
<dbReference type="Proteomes" id="UP001195963">
    <property type="component" value="Unassembled WGS sequence"/>
</dbReference>
<dbReference type="InterPro" id="IPR013656">
    <property type="entry name" value="PAS_4"/>
</dbReference>
<dbReference type="InterPro" id="IPR001610">
    <property type="entry name" value="PAC"/>
</dbReference>
<dbReference type="SMART" id="SM00387">
    <property type="entry name" value="HATPase_c"/>
    <property type="match status" value="1"/>
</dbReference>
<dbReference type="InterPro" id="IPR004358">
    <property type="entry name" value="Sig_transdc_His_kin-like_C"/>
</dbReference>
<evidence type="ECO:0000256" key="3">
    <source>
        <dbReference type="ARBA" id="ARBA00012438"/>
    </source>
</evidence>
<dbReference type="Pfam" id="PF08448">
    <property type="entry name" value="PAS_4"/>
    <property type="match status" value="1"/>
</dbReference>
<dbReference type="Gene3D" id="3.40.50.2300">
    <property type="match status" value="2"/>
</dbReference>
<evidence type="ECO:0000259" key="16">
    <source>
        <dbReference type="PROSITE" id="PS50109"/>
    </source>
</evidence>
<accession>A0ABS7E9C6</accession>
<dbReference type="InterPro" id="IPR035965">
    <property type="entry name" value="PAS-like_dom_sf"/>
</dbReference>
<dbReference type="Gene3D" id="1.10.287.130">
    <property type="match status" value="1"/>
</dbReference>
<dbReference type="InterPro" id="IPR036641">
    <property type="entry name" value="HPT_dom_sf"/>
</dbReference>
<dbReference type="SMART" id="SM00448">
    <property type="entry name" value="REC"/>
    <property type="match status" value="2"/>
</dbReference>
<keyword evidence="10" id="KW-0902">Two-component regulatory system</keyword>
<dbReference type="SMART" id="SM00091">
    <property type="entry name" value="PAS"/>
    <property type="match status" value="3"/>
</dbReference>
<dbReference type="Gene3D" id="3.30.565.10">
    <property type="entry name" value="Histidine kinase-like ATPase, C-terminal domain"/>
    <property type="match status" value="1"/>
</dbReference>
<evidence type="ECO:0000313" key="21">
    <source>
        <dbReference type="EMBL" id="MBW8186270.1"/>
    </source>
</evidence>
<evidence type="ECO:0000256" key="14">
    <source>
        <dbReference type="SAM" id="Coils"/>
    </source>
</evidence>
<name>A0ABS7E9C6_9GAMM</name>
<dbReference type="InterPro" id="IPR001789">
    <property type="entry name" value="Sig_transdc_resp-reg_receiver"/>
</dbReference>
<feature type="domain" description="Response regulatory" evidence="17">
    <location>
        <begin position="1233"/>
        <end position="1349"/>
    </location>
</feature>
<dbReference type="EC" id="2.7.13.3" evidence="3"/>
<evidence type="ECO:0000256" key="10">
    <source>
        <dbReference type="ARBA" id="ARBA00023012"/>
    </source>
</evidence>
<evidence type="ECO:0000313" key="22">
    <source>
        <dbReference type="Proteomes" id="UP001195963"/>
    </source>
</evidence>
<evidence type="ECO:0000256" key="4">
    <source>
        <dbReference type="ARBA" id="ARBA00022475"/>
    </source>
</evidence>
<dbReference type="InterPro" id="IPR005467">
    <property type="entry name" value="His_kinase_dom"/>
</dbReference>
<dbReference type="Gene3D" id="1.20.120.160">
    <property type="entry name" value="HPT domain"/>
    <property type="match status" value="1"/>
</dbReference>
<dbReference type="PRINTS" id="PR00344">
    <property type="entry name" value="BCTRLSENSOR"/>
</dbReference>
<dbReference type="InterPro" id="IPR000014">
    <property type="entry name" value="PAS"/>
</dbReference>
<keyword evidence="9 15" id="KW-1133">Transmembrane helix</keyword>
<dbReference type="PROSITE" id="PS50112">
    <property type="entry name" value="PAS"/>
    <property type="match status" value="1"/>
</dbReference>
<feature type="domain" description="HPt" evidence="20">
    <location>
        <begin position="1393"/>
        <end position="1491"/>
    </location>
</feature>
<feature type="modified residue" description="4-aspartylphosphate" evidence="13">
    <location>
        <position position="1137"/>
    </location>
</feature>
<feature type="domain" description="PAC" evidence="19">
    <location>
        <begin position="637"/>
        <end position="689"/>
    </location>
</feature>
<dbReference type="Pfam" id="PF00072">
    <property type="entry name" value="Response_reg"/>
    <property type="match status" value="2"/>
</dbReference>
<dbReference type="Pfam" id="PF01627">
    <property type="entry name" value="Hpt"/>
    <property type="match status" value="1"/>
</dbReference>
<dbReference type="InterPro" id="IPR008207">
    <property type="entry name" value="Sig_transdc_His_kin_Hpt_dom"/>
</dbReference>
<feature type="domain" description="Histidine kinase" evidence="16">
    <location>
        <begin position="847"/>
        <end position="1068"/>
    </location>
</feature>
<dbReference type="InterPro" id="IPR003594">
    <property type="entry name" value="HATPase_dom"/>
</dbReference>
<dbReference type="SUPFAM" id="SSF55874">
    <property type="entry name" value="ATPase domain of HSP90 chaperone/DNA topoisomerase II/histidine kinase"/>
    <property type="match status" value="1"/>
</dbReference>
<dbReference type="PANTHER" id="PTHR45339">
    <property type="entry name" value="HYBRID SIGNAL TRANSDUCTION HISTIDINE KINASE J"/>
    <property type="match status" value="1"/>
</dbReference>
<dbReference type="InterPro" id="IPR011006">
    <property type="entry name" value="CheY-like_superfamily"/>
</dbReference>
<keyword evidence="7" id="KW-0547">Nucleotide-binding</keyword>
<dbReference type="RefSeq" id="WP_220111571.1">
    <property type="nucleotide sequence ID" value="NZ_JAHZST010000023.1"/>
</dbReference>
<dbReference type="InterPro" id="IPR036097">
    <property type="entry name" value="HisK_dim/P_sf"/>
</dbReference>
<dbReference type="EMBL" id="JAHZST010000023">
    <property type="protein sequence ID" value="MBW8186270.1"/>
    <property type="molecule type" value="Genomic_DNA"/>
</dbReference>
<keyword evidence="22" id="KW-1185">Reference proteome</keyword>
<feature type="modified residue" description="4-aspartylphosphate" evidence="13">
    <location>
        <position position="1282"/>
    </location>
</feature>
<dbReference type="Pfam" id="PF02518">
    <property type="entry name" value="HATPase_c"/>
    <property type="match status" value="1"/>
</dbReference>
<dbReference type="Pfam" id="PF08447">
    <property type="entry name" value="PAS_3"/>
    <property type="match status" value="1"/>
</dbReference>